<dbReference type="OrthoDB" id="9996895at2759"/>
<sequence length="1180" mass="131275">MGGAEQPVVHPFFSRDVALPNQSSTPLQDPSIISVESNALHRDQSTTSAGLKKGKSPQPLMPYILDNSASSSPGVSSVEEDLNASRRKRRKTDRTKKADSEQHVQAGLSTWLGTENPRLLATKSAVTESESSIQPASDASMANDRAPRVSDPTESSSCPDNMKFDLVSPRPTRIVKLNVNGRLLSSPPGSPTAVRAANTAPGRRAMSRASDSKRVVIKYSLANDGRISKLIDGILAGREGNKPTTSSTGSVCLRSSAPTIKKSGATTHPFFMKKSTLKPPNEALNNSTSLTDTSFNNINSESLKAVEAKTTSLPNKVFPSGFIQRSTKFPNLLHALWPPQDFTHIRDLPSSPLICNPSSCLRDDHKKSKSPKISVNDFENVLLSSTERARRVISHELEPQETKKSLRLPERRVASGRALQGAIERQLSWPLASQSEYQATAHPTIRKLYKSLSSSTSAFDCGKYESRLWCHKYAPENAEDVLQPGREVQMLRDWLFQLKVSAVDVGNPSRQSAKPKLRRDKRRKKRRIENELDDFIVSSGEEASEMDALSGSDDELAGAITVSGPRSLIRSGDIAFQNQHGQEKRRFTNAILISGPQGCGKTASVYAAAKELDFEVFEINSGSRRSARDMLERVGDMTQNHLVQLLNEKNDHCSNAKTQGQVDITNQNKLMGFFKSQSSHKASKKPVNQLSKALPLETAAKAGREQKQSLILLEEADILFEEDRQFWTGVLTIISQSKRPIIITCTDESLIPVDEISLHAILRYQRPSLETALDYLLLVAAKEGHVLQRDTVNRLYTASGMDLRRSLMDLNFWCQMAVGSEKGGLDWILPAWPPGANVDEFGDRLRVLSFDTYKSHMGWFNRDMFLKDSKLERTTQTWAHTMQWWGLSAQDIEDAAGLSAMESTLPNDYSSMTRFDQLEMLSREADYLDMRSALDILCDGSSLELREDKLDTSAPPISETHRLNYIEAHPLLQADLLPSYSSLNSSMTTTFGSMISLHFRPPVEDLEIAGANTIFKSWAKSAERLHTTVSSPRILRKTFEPIMRASPSTVSLSPRMAPSFENGLAPITEDIAPYVRAIMSYDGRLQEYRDSLYSVLVQDKGEHSEKRKRTTRASRAALEGGNKASTRKERWFPDDTNYLAIQRTGCPEWQQILFDMGYFHVQPVMELTESCSEPLSSEEI</sequence>
<feature type="region of interest" description="Disordered" evidence="1">
    <location>
        <begin position="18"/>
        <end position="165"/>
    </location>
</feature>
<reference evidence="3" key="1">
    <citation type="journal article" date="2020" name="Front. Microbiol.">
        <title>Gene regulatory networks of Penicillium echinulatum 2HH and Penicillium oxalicum 114-2 inferred by a computational biology approach.</title>
        <authorList>
            <person name="Lenz A.R."/>
            <person name="Galan-Vasquez E."/>
            <person name="Balbinot E."/>
            <person name="De Abreu F.P."/>
            <person name="De Oliveira N.S."/>
            <person name="Da Rosa L.O."/>
            <person name="De Avila E Silva S."/>
            <person name="Camassola M."/>
            <person name="Dillon A.J.P."/>
            <person name="Perez-Rueda E."/>
        </authorList>
    </citation>
    <scope>NUCLEOTIDE SEQUENCE</scope>
    <source>
        <strain evidence="3">S1M29</strain>
    </source>
</reference>
<dbReference type="Gene3D" id="3.40.50.300">
    <property type="entry name" value="P-loop containing nucleotide triphosphate hydrolases"/>
    <property type="match status" value="1"/>
</dbReference>
<dbReference type="InterPro" id="IPR003593">
    <property type="entry name" value="AAA+_ATPase"/>
</dbReference>
<evidence type="ECO:0000259" key="2">
    <source>
        <dbReference type="SMART" id="SM00382"/>
    </source>
</evidence>
<feature type="region of interest" description="Disordered" evidence="1">
    <location>
        <begin position="1103"/>
        <end position="1129"/>
    </location>
</feature>
<evidence type="ECO:0000256" key="1">
    <source>
        <dbReference type="SAM" id="MobiDB-lite"/>
    </source>
</evidence>
<accession>A0A8J8W606</accession>
<evidence type="ECO:0000313" key="4">
    <source>
        <dbReference type="Proteomes" id="UP000631181"/>
    </source>
</evidence>
<keyword evidence="4" id="KW-1185">Reference proteome</keyword>
<dbReference type="InterPro" id="IPR003959">
    <property type="entry name" value="ATPase_AAA_core"/>
</dbReference>
<dbReference type="InterPro" id="IPR027417">
    <property type="entry name" value="P-loop_NTPase"/>
</dbReference>
<dbReference type="PANTHER" id="PTHR23389:SF21">
    <property type="entry name" value="ATPASE FAMILY AAA DOMAIN-CONTAINING PROTEIN 5"/>
    <property type="match status" value="1"/>
</dbReference>
<feature type="region of interest" description="Disordered" evidence="1">
    <location>
        <begin position="181"/>
        <end position="209"/>
    </location>
</feature>
<dbReference type="AlphaFoldDB" id="A0A8J8W606"/>
<dbReference type="GO" id="GO:0016887">
    <property type="term" value="F:ATP hydrolysis activity"/>
    <property type="evidence" value="ECO:0007669"/>
    <property type="project" value="InterPro"/>
</dbReference>
<dbReference type="Pfam" id="PF00004">
    <property type="entry name" value="AAA"/>
    <property type="match status" value="1"/>
</dbReference>
<dbReference type="PANTHER" id="PTHR23389">
    <property type="entry name" value="CHROMOSOME TRANSMISSION FIDELITY FACTOR 18"/>
    <property type="match status" value="1"/>
</dbReference>
<organism evidence="3 4">
    <name type="scientific">Penicillium ucsense</name>
    <dbReference type="NCBI Taxonomy" id="2839758"/>
    <lineage>
        <taxon>Eukaryota</taxon>
        <taxon>Fungi</taxon>
        <taxon>Dikarya</taxon>
        <taxon>Ascomycota</taxon>
        <taxon>Pezizomycotina</taxon>
        <taxon>Eurotiomycetes</taxon>
        <taxon>Eurotiomycetidae</taxon>
        <taxon>Eurotiales</taxon>
        <taxon>Aspergillaceae</taxon>
        <taxon>Penicillium</taxon>
    </lineage>
</organism>
<gene>
    <name evidence="3" type="ORF">PECM_004029</name>
</gene>
<feature type="compositionally biased region" description="Polar residues" evidence="1">
    <location>
        <begin position="124"/>
        <end position="137"/>
    </location>
</feature>
<protein>
    <submittedName>
        <fullName evidence="3">Telomere length regulation protein Elg1</fullName>
    </submittedName>
</protein>
<feature type="compositionally biased region" description="Basic residues" evidence="1">
    <location>
        <begin position="85"/>
        <end position="94"/>
    </location>
</feature>
<dbReference type="GO" id="GO:0005524">
    <property type="term" value="F:ATP binding"/>
    <property type="evidence" value="ECO:0007669"/>
    <property type="project" value="InterPro"/>
</dbReference>
<dbReference type="Proteomes" id="UP000631181">
    <property type="component" value="Unassembled WGS sequence"/>
</dbReference>
<evidence type="ECO:0000313" key="3">
    <source>
        <dbReference type="EMBL" id="KAF7717574.1"/>
    </source>
</evidence>
<name>A0A8J8W606_9EURO</name>
<dbReference type="EMBL" id="WIWV01000025">
    <property type="protein sequence ID" value="KAF7717574.1"/>
    <property type="molecule type" value="Genomic_DNA"/>
</dbReference>
<proteinExistence type="predicted"/>
<dbReference type="SMART" id="SM00382">
    <property type="entry name" value="AAA"/>
    <property type="match status" value="1"/>
</dbReference>
<dbReference type="SUPFAM" id="SSF52540">
    <property type="entry name" value="P-loop containing nucleoside triphosphate hydrolases"/>
    <property type="match status" value="1"/>
</dbReference>
<dbReference type="GO" id="GO:0005634">
    <property type="term" value="C:nucleus"/>
    <property type="evidence" value="ECO:0007669"/>
    <property type="project" value="TreeGrafter"/>
</dbReference>
<feature type="domain" description="AAA+ ATPase" evidence="2">
    <location>
        <begin position="587"/>
        <end position="777"/>
    </location>
</feature>
<dbReference type="GO" id="GO:0003677">
    <property type="term" value="F:DNA binding"/>
    <property type="evidence" value="ECO:0007669"/>
    <property type="project" value="TreeGrafter"/>
</dbReference>
<feature type="compositionally biased region" description="Low complexity" evidence="1">
    <location>
        <begin position="68"/>
        <end position="77"/>
    </location>
</feature>
<comment type="caution">
    <text evidence="3">The sequence shown here is derived from an EMBL/GenBank/DDBJ whole genome shotgun (WGS) entry which is preliminary data.</text>
</comment>